<dbReference type="EC" id="2.6.1.92" evidence="3"/>
<evidence type="ECO:0000313" key="4">
    <source>
        <dbReference type="Proteomes" id="UP001305521"/>
    </source>
</evidence>
<dbReference type="CDD" id="cd00616">
    <property type="entry name" value="AHBA_syn"/>
    <property type="match status" value="1"/>
</dbReference>
<gene>
    <name evidence="3" type="primary">pseC</name>
    <name evidence="3" type="ORF">R9Z33_11340</name>
</gene>
<keyword evidence="3" id="KW-0032">Aminotransferase</keyword>
<evidence type="ECO:0000256" key="1">
    <source>
        <dbReference type="ARBA" id="ARBA00037999"/>
    </source>
</evidence>
<dbReference type="SUPFAM" id="SSF53383">
    <property type="entry name" value="PLP-dependent transferases"/>
    <property type="match status" value="1"/>
</dbReference>
<dbReference type="PIRSF" id="PIRSF000390">
    <property type="entry name" value="PLP_StrS"/>
    <property type="match status" value="1"/>
</dbReference>
<organism evidence="3 4">
    <name type="scientific">Sediminicoccus rosea</name>
    <dbReference type="NCBI Taxonomy" id="1225128"/>
    <lineage>
        <taxon>Bacteria</taxon>
        <taxon>Pseudomonadati</taxon>
        <taxon>Pseudomonadota</taxon>
        <taxon>Alphaproteobacteria</taxon>
        <taxon>Acetobacterales</taxon>
        <taxon>Roseomonadaceae</taxon>
        <taxon>Sediminicoccus</taxon>
    </lineage>
</organism>
<accession>A0ABZ0PNZ5</accession>
<dbReference type="PANTHER" id="PTHR30244">
    <property type="entry name" value="TRANSAMINASE"/>
    <property type="match status" value="1"/>
</dbReference>
<dbReference type="InterPro" id="IPR015424">
    <property type="entry name" value="PyrdxlP-dep_Trfase"/>
</dbReference>
<evidence type="ECO:0000256" key="2">
    <source>
        <dbReference type="RuleBase" id="RU004508"/>
    </source>
</evidence>
<dbReference type="Proteomes" id="UP001305521">
    <property type="component" value="Chromosome"/>
</dbReference>
<dbReference type="InterPro" id="IPR000653">
    <property type="entry name" value="DegT/StrS_aminotransferase"/>
</dbReference>
<evidence type="ECO:0000313" key="3">
    <source>
        <dbReference type="EMBL" id="WPB87451.1"/>
    </source>
</evidence>
<dbReference type="RefSeq" id="WP_318651403.1">
    <property type="nucleotide sequence ID" value="NZ_CP137852.1"/>
</dbReference>
<dbReference type="InterPro" id="IPR015422">
    <property type="entry name" value="PyrdxlP-dep_Trfase_small"/>
</dbReference>
<name>A0ABZ0PNZ5_9PROT</name>
<keyword evidence="3" id="KW-0808">Transferase</keyword>
<sequence>MSHPDAPFLPYGRQNISAEDVSAVVEVLQGDWLTQGPSVSAFEAALATRTGAAHVIACSNATTGLHLAALALDLGPGQAAIVPSVTFLSTANAVRMTGAEVVFCDVDPDTGLARAQDIEQAFRAGSSAGLDVRAAFPVHLAGQPTEAGDAARALGLKVVEDAAHAIGTMRQRGNDLVPIGCTESDGMAVFSFHPVKTLATGEGGAVSTNDPHIAARLRSLRSHGMTREPSGFRLRERAFDNDTPNPWYYEMHELGFNYRITDMQCALGLSQMARLDSFIASRQAAVARYDTGLAPLAPLVKPFGRSPSGRSVSWHLYVALIDFESLGVSRAKVMAELRAAGIGTQVHYIPVHTQPYYVGRYGAQHLPGAEEYYKRCLSLPLYHGLTEADTDRVVQALTDIVQRAGG</sequence>
<dbReference type="EMBL" id="CP137852">
    <property type="protein sequence ID" value="WPB87451.1"/>
    <property type="molecule type" value="Genomic_DNA"/>
</dbReference>
<keyword evidence="4" id="KW-1185">Reference proteome</keyword>
<dbReference type="Pfam" id="PF01041">
    <property type="entry name" value="DegT_DnrJ_EryC1"/>
    <property type="match status" value="1"/>
</dbReference>
<dbReference type="Gene3D" id="3.40.640.10">
    <property type="entry name" value="Type I PLP-dependent aspartate aminotransferase-like (Major domain)"/>
    <property type="match status" value="1"/>
</dbReference>
<dbReference type="Gene3D" id="3.90.1150.10">
    <property type="entry name" value="Aspartate Aminotransferase, domain 1"/>
    <property type="match status" value="1"/>
</dbReference>
<keyword evidence="2" id="KW-0663">Pyridoxal phosphate</keyword>
<dbReference type="InterPro" id="IPR015421">
    <property type="entry name" value="PyrdxlP-dep_Trfase_major"/>
</dbReference>
<dbReference type="PANTHER" id="PTHR30244:SF34">
    <property type="entry name" value="DTDP-4-AMINO-4,6-DIDEOXYGALACTOSE TRANSAMINASE"/>
    <property type="match status" value="1"/>
</dbReference>
<comment type="similarity">
    <text evidence="1 2">Belongs to the DegT/DnrJ/EryC1 family.</text>
</comment>
<proteinExistence type="inferred from homology"/>
<dbReference type="GO" id="GO:0008483">
    <property type="term" value="F:transaminase activity"/>
    <property type="evidence" value="ECO:0007669"/>
    <property type="project" value="UniProtKB-KW"/>
</dbReference>
<protein>
    <submittedName>
        <fullName evidence="3">UDP-4-amino-4, 6-dideoxy-N-acetyl-beta-L-altrosamine transaminase</fullName>
        <ecNumber evidence="3">2.6.1.92</ecNumber>
    </submittedName>
</protein>
<reference evidence="3 4" key="1">
    <citation type="submission" date="2023-11" db="EMBL/GenBank/DDBJ databases">
        <title>Arctic aerobic anoxygenic photoheterotroph Sediminicoccus rosea KRV36 adapts its photosynthesis to long days of polar summer.</title>
        <authorList>
            <person name="Tomasch J."/>
            <person name="Kopejtka K."/>
            <person name="Bily T."/>
            <person name="Gardiner A.T."/>
            <person name="Gardian Z."/>
            <person name="Shivaramu S."/>
            <person name="Koblizek M."/>
            <person name="Engelhardt F."/>
            <person name="Kaftan D."/>
        </authorList>
    </citation>
    <scope>NUCLEOTIDE SEQUENCE [LARGE SCALE GENOMIC DNA]</scope>
    <source>
        <strain evidence="3 4">R-30</strain>
    </source>
</reference>
<dbReference type="InterPro" id="IPR020026">
    <property type="entry name" value="PseC"/>
</dbReference>
<dbReference type="NCBIfam" id="TIGR03588">
    <property type="entry name" value="PseC"/>
    <property type="match status" value="1"/>
</dbReference>